<evidence type="ECO:0000313" key="1">
    <source>
        <dbReference type="EMBL" id="GMA89403.1"/>
    </source>
</evidence>
<dbReference type="Proteomes" id="UP001157017">
    <property type="component" value="Unassembled WGS sequence"/>
</dbReference>
<proteinExistence type="predicted"/>
<organism evidence="1 2">
    <name type="scientific">Angustibacter aerolatus</name>
    <dbReference type="NCBI Taxonomy" id="1162965"/>
    <lineage>
        <taxon>Bacteria</taxon>
        <taxon>Bacillati</taxon>
        <taxon>Actinomycetota</taxon>
        <taxon>Actinomycetes</taxon>
        <taxon>Kineosporiales</taxon>
        <taxon>Kineosporiaceae</taxon>
    </lineage>
</organism>
<keyword evidence="2" id="KW-1185">Reference proteome</keyword>
<evidence type="ECO:0000313" key="2">
    <source>
        <dbReference type="Proteomes" id="UP001157017"/>
    </source>
</evidence>
<accession>A0ABQ6JPU0</accession>
<comment type="caution">
    <text evidence="1">The sequence shown here is derived from an EMBL/GenBank/DDBJ whole genome shotgun (WGS) entry which is preliminary data.</text>
</comment>
<reference evidence="2" key="1">
    <citation type="journal article" date="2019" name="Int. J. Syst. Evol. Microbiol.">
        <title>The Global Catalogue of Microorganisms (GCM) 10K type strain sequencing project: providing services to taxonomists for standard genome sequencing and annotation.</title>
        <authorList>
            <consortium name="The Broad Institute Genomics Platform"/>
            <consortium name="The Broad Institute Genome Sequencing Center for Infectious Disease"/>
            <person name="Wu L."/>
            <person name="Ma J."/>
        </authorList>
    </citation>
    <scope>NUCLEOTIDE SEQUENCE [LARGE SCALE GENOMIC DNA]</scope>
    <source>
        <strain evidence="2">NBRC 108730</strain>
    </source>
</reference>
<sequence length="129" mass="14249">MIGPHWPKPRLHQYGDAIVGVAAGRVVAAYDITGWERVQDDRVRFQGTPSSRWAHLVGSASPVVWTRGQARPIRYFDTAALADDEPRRPSPSHRDRVDLHGWTLQLAQDGTAVLHMPPGGRVTVVTEPA</sequence>
<name>A0ABQ6JPU0_9ACTN</name>
<dbReference type="EMBL" id="BSUZ01000002">
    <property type="protein sequence ID" value="GMA89403.1"/>
    <property type="molecule type" value="Genomic_DNA"/>
</dbReference>
<protein>
    <submittedName>
        <fullName evidence="1">Uncharacterized protein</fullName>
    </submittedName>
</protein>
<gene>
    <name evidence="1" type="ORF">GCM10025868_46530</name>
</gene>